<dbReference type="EnsemblMetazoa" id="XM_021042131.2">
    <property type="protein sequence ID" value="XP_020897790.2"/>
    <property type="gene ID" value="LOC110236592"/>
</dbReference>
<evidence type="ECO:0000256" key="8">
    <source>
        <dbReference type="SAM" id="Phobius"/>
    </source>
</evidence>
<dbReference type="Gene3D" id="1.20.1070.10">
    <property type="entry name" value="Rhodopsin 7-helix transmembrane proteins"/>
    <property type="match status" value="1"/>
</dbReference>
<feature type="transmembrane region" description="Helical" evidence="8">
    <location>
        <begin position="146"/>
        <end position="166"/>
    </location>
</feature>
<dbReference type="SUPFAM" id="SSF81321">
    <property type="entry name" value="Family A G protein-coupled receptor-like"/>
    <property type="match status" value="1"/>
</dbReference>
<dbReference type="GO" id="GO:0016020">
    <property type="term" value="C:membrane"/>
    <property type="evidence" value="ECO:0007669"/>
    <property type="project" value="UniProtKB-SubCell"/>
</dbReference>
<feature type="transmembrane region" description="Helical" evidence="8">
    <location>
        <begin position="271"/>
        <end position="294"/>
    </location>
</feature>
<evidence type="ECO:0000256" key="7">
    <source>
        <dbReference type="ARBA" id="ARBA00023224"/>
    </source>
</evidence>
<dbReference type="OrthoDB" id="2101615at2759"/>
<evidence type="ECO:0000256" key="5">
    <source>
        <dbReference type="ARBA" id="ARBA00023136"/>
    </source>
</evidence>
<dbReference type="AlphaFoldDB" id="A0A913X2A4"/>
<dbReference type="PROSITE" id="PS50262">
    <property type="entry name" value="G_PROTEIN_RECEP_F1_2"/>
    <property type="match status" value="1"/>
</dbReference>
<name>A0A913X2A4_EXADI</name>
<evidence type="ECO:0000256" key="1">
    <source>
        <dbReference type="ARBA" id="ARBA00004141"/>
    </source>
</evidence>
<dbReference type="CDD" id="cd14969">
    <property type="entry name" value="7tmA_Opsins_type2_animals"/>
    <property type="match status" value="1"/>
</dbReference>
<dbReference type="PRINTS" id="PR00237">
    <property type="entry name" value="GPCRRHODOPSN"/>
</dbReference>
<feature type="transmembrane region" description="Helical" evidence="8">
    <location>
        <begin position="114"/>
        <end position="134"/>
    </location>
</feature>
<protein>
    <recommendedName>
        <fullName evidence="9">G-protein coupled receptors family 1 profile domain-containing protein</fullName>
    </recommendedName>
</protein>
<organism evidence="10 11">
    <name type="scientific">Exaiptasia diaphana</name>
    <name type="common">Tropical sea anemone</name>
    <name type="synonym">Aiptasia pulchella</name>
    <dbReference type="NCBI Taxonomy" id="2652724"/>
    <lineage>
        <taxon>Eukaryota</taxon>
        <taxon>Metazoa</taxon>
        <taxon>Cnidaria</taxon>
        <taxon>Anthozoa</taxon>
        <taxon>Hexacorallia</taxon>
        <taxon>Actiniaria</taxon>
        <taxon>Aiptasiidae</taxon>
        <taxon>Exaiptasia</taxon>
    </lineage>
</organism>
<proteinExistence type="predicted"/>
<evidence type="ECO:0000256" key="6">
    <source>
        <dbReference type="ARBA" id="ARBA00023170"/>
    </source>
</evidence>
<dbReference type="OMA" id="EVRNTEC"/>
<dbReference type="GO" id="GO:0004930">
    <property type="term" value="F:G protein-coupled receptor activity"/>
    <property type="evidence" value="ECO:0007669"/>
    <property type="project" value="UniProtKB-KW"/>
</dbReference>
<feature type="transmembrane region" description="Helical" evidence="8">
    <location>
        <begin position="186"/>
        <end position="205"/>
    </location>
</feature>
<dbReference type="Proteomes" id="UP000887567">
    <property type="component" value="Unplaced"/>
</dbReference>
<evidence type="ECO:0000313" key="10">
    <source>
        <dbReference type="EnsemblMetazoa" id="XP_020897790.2"/>
    </source>
</evidence>
<keyword evidence="3 8" id="KW-1133">Transmembrane helix</keyword>
<feature type="domain" description="G-protein coupled receptors family 1 profile" evidence="9">
    <location>
        <begin position="125"/>
        <end position="379"/>
    </location>
</feature>
<feature type="transmembrane region" description="Helical" evidence="8">
    <location>
        <begin position="323"/>
        <end position="350"/>
    </location>
</feature>
<keyword evidence="11" id="KW-1185">Reference proteome</keyword>
<feature type="transmembrane region" description="Helical" evidence="8">
    <location>
        <begin position="225"/>
        <end position="245"/>
    </location>
</feature>
<dbReference type="Pfam" id="PF00001">
    <property type="entry name" value="7tm_1"/>
    <property type="match status" value="1"/>
</dbReference>
<dbReference type="InterPro" id="IPR017452">
    <property type="entry name" value="GPCR_Rhodpsn_7TM"/>
</dbReference>
<keyword evidence="2 8" id="KW-0812">Transmembrane</keyword>
<dbReference type="RefSeq" id="XP_020897790.2">
    <property type="nucleotide sequence ID" value="XM_021042131.2"/>
</dbReference>
<keyword evidence="4" id="KW-0297">G-protein coupled receptor</keyword>
<dbReference type="PANTHER" id="PTHR24240">
    <property type="entry name" value="OPSIN"/>
    <property type="match status" value="1"/>
</dbReference>
<dbReference type="InterPro" id="IPR000276">
    <property type="entry name" value="GPCR_Rhodpsn"/>
</dbReference>
<keyword evidence="5 8" id="KW-0472">Membrane</keyword>
<evidence type="ECO:0000313" key="11">
    <source>
        <dbReference type="Proteomes" id="UP000887567"/>
    </source>
</evidence>
<comment type="subcellular location">
    <subcellularLocation>
        <location evidence="1">Membrane</location>
        <topology evidence="1">Multi-pass membrane protein</topology>
    </subcellularLocation>
</comment>
<evidence type="ECO:0000256" key="3">
    <source>
        <dbReference type="ARBA" id="ARBA00022989"/>
    </source>
</evidence>
<keyword evidence="7" id="KW-0807">Transducer</keyword>
<dbReference type="KEGG" id="epa:110236592"/>
<dbReference type="GeneID" id="110236592"/>
<evidence type="ECO:0000256" key="4">
    <source>
        <dbReference type="ARBA" id="ARBA00023040"/>
    </source>
</evidence>
<evidence type="ECO:0000256" key="2">
    <source>
        <dbReference type="ARBA" id="ARBA00022692"/>
    </source>
</evidence>
<dbReference type="InterPro" id="IPR050125">
    <property type="entry name" value="GPCR_opsins"/>
</dbReference>
<reference evidence="10" key="1">
    <citation type="submission" date="2022-11" db="UniProtKB">
        <authorList>
            <consortium name="EnsemblMetazoa"/>
        </authorList>
    </citation>
    <scope>IDENTIFICATION</scope>
</reference>
<evidence type="ECO:0000259" key="9">
    <source>
        <dbReference type="PROSITE" id="PS50262"/>
    </source>
</evidence>
<accession>A0A913X2A4</accession>
<sequence length="467" mass="52040">MGNILLEVRNTECPLRLSVKLIVKWTTRSFPRLFPPPLNATKRSLTRGLFSLHLQTSDNHPRVISILGQFPLNMSSNSSETIVKCLCSGNNTTSSKTNGTEDDIGHGGLVYRSVMFFIFAVGFVGNLLTVIVFVQKRHRSKIISPYILNLAMADLFIIIFGYPVVISATLSSQKLLAGTAKCTWSAFVNGSVGIASIATLTEISYIMCRSITSIQPKIDIHKKRIAITILGAWIYGILTVVPPLFGWSRFVPGTARVSCAPDWSSDTFQSLVYNIALMIMGFFLPLAIILISYYKIYRALLLNSVLSRQKAILVRRRKSQVKVVRMIAASVLAFVLSWSPYCVVCLIAMIKHEYIISSGEAEIPELMAKASVIYNPFVYIAMNRDIRKTVKCLLNRSSFYQRSEEKRKFGGHEKWGVGTRRLPPNSVIQLSVANIDHLSDNDELLKKVIASQNTMNRSDSITATNTA</sequence>
<keyword evidence="6" id="KW-0675">Receptor</keyword>